<keyword evidence="3" id="KW-1185">Reference proteome</keyword>
<name>A0A0D3JMD7_EMIH1</name>
<dbReference type="Proteomes" id="UP000013827">
    <property type="component" value="Unassembled WGS sequence"/>
</dbReference>
<dbReference type="RefSeq" id="XP_005777101.1">
    <property type="nucleotide sequence ID" value="XM_005777044.1"/>
</dbReference>
<dbReference type="Pfam" id="PF00173">
    <property type="entry name" value="Cyt-b5"/>
    <property type="match status" value="1"/>
</dbReference>
<dbReference type="HOGENOM" id="CLU_1312184_0_0_1"/>
<organism evidence="2 3">
    <name type="scientific">Emiliania huxleyi (strain CCMP1516)</name>
    <dbReference type="NCBI Taxonomy" id="280463"/>
    <lineage>
        <taxon>Eukaryota</taxon>
        <taxon>Haptista</taxon>
        <taxon>Haptophyta</taxon>
        <taxon>Prymnesiophyceae</taxon>
        <taxon>Isochrysidales</taxon>
        <taxon>Noelaerhabdaceae</taxon>
        <taxon>Emiliania</taxon>
    </lineage>
</organism>
<reference evidence="2" key="2">
    <citation type="submission" date="2024-10" db="UniProtKB">
        <authorList>
            <consortium name="EnsemblProtists"/>
        </authorList>
    </citation>
    <scope>IDENTIFICATION</scope>
</reference>
<evidence type="ECO:0000259" key="1">
    <source>
        <dbReference type="PROSITE" id="PS50181"/>
    </source>
</evidence>
<evidence type="ECO:0000313" key="3">
    <source>
        <dbReference type="Proteomes" id="UP000013827"/>
    </source>
</evidence>
<dbReference type="InterPro" id="IPR001810">
    <property type="entry name" value="F-box_dom"/>
</dbReference>
<dbReference type="Gene3D" id="1.20.1280.50">
    <property type="match status" value="1"/>
</dbReference>
<dbReference type="KEGG" id="ehx:EMIHUDRAFT_206744"/>
<proteinExistence type="predicted"/>
<accession>A0A0D3JMD7</accession>
<dbReference type="PaxDb" id="2903-EOD24672"/>
<dbReference type="Gene3D" id="3.10.120.10">
    <property type="entry name" value="Cytochrome b5-like heme/steroid binding domain"/>
    <property type="match status" value="1"/>
</dbReference>
<dbReference type="InterPro" id="IPR036400">
    <property type="entry name" value="Cyt_B5-like_heme/steroid_sf"/>
</dbReference>
<dbReference type="InterPro" id="IPR036047">
    <property type="entry name" value="F-box-like_dom_sf"/>
</dbReference>
<protein>
    <recommendedName>
        <fullName evidence="1">F-box domain-containing protein</fullName>
    </recommendedName>
</protein>
<dbReference type="Pfam" id="PF12937">
    <property type="entry name" value="F-box-like"/>
    <property type="match status" value="1"/>
</dbReference>
<dbReference type="GeneID" id="17270219"/>
<sequence>MPSNAGPPRLLDLPADIRHQVLSLCSATDLLSVSRCCLELSAAAKAPELWAQLLQRHHGVVLDAFFEGAAPPPPHGSTWQRHFFHFERTWLLLARAETGRMLLRMRSECAASSPTYLGVPPPAVERAFTLRLPLLGLHLPIPLWLQQPAPTYGIFDATDFAARHPGTELLLAEAAAEDDCTARFDAASHSERARAVLRRLVVPGDTARRC</sequence>
<dbReference type="InterPro" id="IPR001199">
    <property type="entry name" value="Cyt_B5-like_heme/steroid-bd"/>
</dbReference>
<evidence type="ECO:0000313" key="2">
    <source>
        <dbReference type="EnsemblProtists" id="EOD24672"/>
    </source>
</evidence>
<dbReference type="SUPFAM" id="SSF55856">
    <property type="entry name" value="Cytochrome b5-like heme/steroid binding domain"/>
    <property type="match status" value="1"/>
</dbReference>
<dbReference type="SUPFAM" id="SSF81383">
    <property type="entry name" value="F-box domain"/>
    <property type="match status" value="1"/>
</dbReference>
<dbReference type="PROSITE" id="PS50181">
    <property type="entry name" value="FBOX"/>
    <property type="match status" value="1"/>
</dbReference>
<feature type="domain" description="F-box" evidence="1">
    <location>
        <begin position="7"/>
        <end position="53"/>
    </location>
</feature>
<dbReference type="EnsemblProtists" id="EOD24672">
    <property type="protein sequence ID" value="EOD24672"/>
    <property type="gene ID" value="EMIHUDRAFT_206744"/>
</dbReference>
<dbReference type="AlphaFoldDB" id="A0A0D3JMD7"/>
<reference evidence="3" key="1">
    <citation type="journal article" date="2013" name="Nature">
        <title>Pan genome of the phytoplankton Emiliania underpins its global distribution.</title>
        <authorList>
            <person name="Read B.A."/>
            <person name="Kegel J."/>
            <person name="Klute M.J."/>
            <person name="Kuo A."/>
            <person name="Lefebvre S.C."/>
            <person name="Maumus F."/>
            <person name="Mayer C."/>
            <person name="Miller J."/>
            <person name="Monier A."/>
            <person name="Salamov A."/>
            <person name="Young J."/>
            <person name="Aguilar M."/>
            <person name="Claverie J.M."/>
            <person name="Frickenhaus S."/>
            <person name="Gonzalez K."/>
            <person name="Herman E.K."/>
            <person name="Lin Y.C."/>
            <person name="Napier J."/>
            <person name="Ogata H."/>
            <person name="Sarno A.F."/>
            <person name="Shmutz J."/>
            <person name="Schroeder D."/>
            <person name="de Vargas C."/>
            <person name="Verret F."/>
            <person name="von Dassow P."/>
            <person name="Valentin K."/>
            <person name="Van de Peer Y."/>
            <person name="Wheeler G."/>
            <person name="Dacks J.B."/>
            <person name="Delwiche C.F."/>
            <person name="Dyhrman S.T."/>
            <person name="Glockner G."/>
            <person name="John U."/>
            <person name="Richards T."/>
            <person name="Worden A.Z."/>
            <person name="Zhang X."/>
            <person name="Grigoriev I.V."/>
            <person name="Allen A.E."/>
            <person name="Bidle K."/>
            <person name="Borodovsky M."/>
            <person name="Bowler C."/>
            <person name="Brownlee C."/>
            <person name="Cock J.M."/>
            <person name="Elias M."/>
            <person name="Gladyshev V.N."/>
            <person name="Groth M."/>
            <person name="Guda C."/>
            <person name="Hadaegh A."/>
            <person name="Iglesias-Rodriguez M.D."/>
            <person name="Jenkins J."/>
            <person name="Jones B.M."/>
            <person name="Lawson T."/>
            <person name="Leese F."/>
            <person name="Lindquist E."/>
            <person name="Lobanov A."/>
            <person name="Lomsadze A."/>
            <person name="Malik S.B."/>
            <person name="Marsh M.E."/>
            <person name="Mackinder L."/>
            <person name="Mock T."/>
            <person name="Mueller-Roeber B."/>
            <person name="Pagarete A."/>
            <person name="Parker M."/>
            <person name="Probert I."/>
            <person name="Quesneville H."/>
            <person name="Raines C."/>
            <person name="Rensing S.A."/>
            <person name="Riano-Pachon D.M."/>
            <person name="Richier S."/>
            <person name="Rokitta S."/>
            <person name="Shiraiwa Y."/>
            <person name="Soanes D.M."/>
            <person name="van der Giezen M."/>
            <person name="Wahlund T.M."/>
            <person name="Williams B."/>
            <person name="Wilson W."/>
            <person name="Wolfe G."/>
            <person name="Wurch L.L."/>
        </authorList>
    </citation>
    <scope>NUCLEOTIDE SEQUENCE</scope>
</reference>